<proteinExistence type="predicted"/>
<dbReference type="InterPro" id="IPR051162">
    <property type="entry name" value="T4SS_component"/>
</dbReference>
<accession>A0A2H0KSG6</accession>
<dbReference type="EMBL" id="PCVO01000048">
    <property type="protein sequence ID" value="PIQ75076.1"/>
    <property type="molecule type" value="Genomic_DNA"/>
</dbReference>
<feature type="region of interest" description="Disordered" evidence="1">
    <location>
        <begin position="531"/>
        <end position="606"/>
    </location>
</feature>
<dbReference type="InterPro" id="IPR026363">
    <property type="entry name" value="CxxC-x17-CxxC_dom"/>
</dbReference>
<sequence length="606" mass="69147">MNEELTLFAETNFRNQRVKFGIKADDRRRHFYIIGKTGTGKTTLEENMAIQDIQAGRGVGIVDPHGEFSEKILDYVPSNRINDVIYFNPADLDFPIAFNAIEKVDPEHRHLIASGLVGVFKKLWAESWGPRLEYLLRNAILALLEYPGSTLLGIMRILIDKEYRKKVVEKITDPVVKSFWVDEFTKYPDRFMAEAVAPIQNKVGQFLTSPLIRNIVGQTKSAIDIREIMDEEKIFVMNLSKGRIGEDNSALLGAMLITRLQLAAMSRIDVPEEERKDFYLYVDEFQNFATESFAAILSEARKYHLDLILAHQYITQMVEPVRDAVFGNVGTMIIFRVGGYDAEFIEKEFEPEFTVNDLVGLGFAQIYLKLMIDGMASRPFSATTLAPFPKPEVSYKETIIKVSRERYSTSRSEVEEKIAKWSGVIKNEEEERKTLGKEFSRAHETEFHEQQQPMFDAICANCGKKIQVKFKPDGVRPVYCKDCLPKMREQGRTFSASTSRTFTPNFRPENSKPSSEILIKDTGEPISLAQAAGKEPAKFSDSRRKKKEVNLSELRETLHEVLKNEEENDAEEKKSNSVPGQNSKRSENKSDNSNREVLNEGEKIEL</sequence>
<dbReference type="SUPFAM" id="SSF52540">
    <property type="entry name" value="P-loop containing nucleoside triphosphate hydrolases"/>
    <property type="match status" value="1"/>
</dbReference>
<dbReference type="Proteomes" id="UP000229317">
    <property type="component" value="Unassembled WGS sequence"/>
</dbReference>
<dbReference type="NCBIfam" id="TIGR04272">
    <property type="entry name" value="cxxc_cxxc_Mbark"/>
    <property type="match status" value="1"/>
</dbReference>
<feature type="domain" description="Type IV secretion system coupling protein TraD DNA-binding" evidence="2">
    <location>
        <begin position="24"/>
        <end position="337"/>
    </location>
</feature>
<organism evidence="4 5">
    <name type="scientific">Candidatus Portnoybacteria bacterium CG11_big_fil_rev_8_21_14_0_20_40_15</name>
    <dbReference type="NCBI Taxonomy" id="1974817"/>
    <lineage>
        <taxon>Bacteria</taxon>
        <taxon>Candidatus Portnoyibacteriota</taxon>
    </lineage>
</organism>
<feature type="compositionally biased region" description="Low complexity" evidence="1">
    <location>
        <begin position="493"/>
        <end position="503"/>
    </location>
</feature>
<dbReference type="AlphaFoldDB" id="A0A2H0KSG6"/>
<name>A0A2H0KSG6_9BACT</name>
<dbReference type="CDD" id="cd01127">
    <property type="entry name" value="TrwB_TraG_TraD_VirD4"/>
    <property type="match status" value="1"/>
</dbReference>
<dbReference type="InterPro" id="IPR019476">
    <property type="entry name" value="T4SS_TraD_DNA-bd"/>
</dbReference>
<dbReference type="Pfam" id="PF23477">
    <property type="entry name" value="zf_Tbcl_2"/>
    <property type="match status" value="1"/>
</dbReference>
<dbReference type="Gene3D" id="3.40.50.300">
    <property type="entry name" value="P-loop containing nucleotide triphosphate hydrolases"/>
    <property type="match status" value="2"/>
</dbReference>
<dbReference type="PANTHER" id="PTHR30121:SF11">
    <property type="entry name" value="AAA+ ATPASE DOMAIN-CONTAINING PROTEIN"/>
    <property type="match status" value="1"/>
</dbReference>
<reference evidence="4 5" key="1">
    <citation type="submission" date="2017-09" db="EMBL/GenBank/DDBJ databases">
        <title>Depth-based differentiation of microbial function through sediment-hosted aquifers and enrichment of novel symbionts in the deep terrestrial subsurface.</title>
        <authorList>
            <person name="Probst A.J."/>
            <person name="Ladd B."/>
            <person name="Jarett J.K."/>
            <person name="Geller-Mcgrath D.E."/>
            <person name="Sieber C.M."/>
            <person name="Emerson J.B."/>
            <person name="Anantharaman K."/>
            <person name="Thomas B.C."/>
            <person name="Malmstrom R."/>
            <person name="Stieglmeier M."/>
            <person name="Klingl A."/>
            <person name="Woyke T."/>
            <person name="Ryan C.M."/>
            <person name="Banfield J.F."/>
        </authorList>
    </citation>
    <scope>NUCLEOTIDE SEQUENCE [LARGE SCALE GENOMIC DNA]</scope>
    <source>
        <strain evidence="4">CG11_big_fil_rev_8_21_14_0_20_40_15</strain>
    </source>
</reference>
<feature type="compositionally biased region" description="Basic and acidic residues" evidence="1">
    <location>
        <begin position="584"/>
        <end position="606"/>
    </location>
</feature>
<evidence type="ECO:0000259" key="3">
    <source>
        <dbReference type="Pfam" id="PF23477"/>
    </source>
</evidence>
<evidence type="ECO:0000259" key="2">
    <source>
        <dbReference type="Pfam" id="PF10412"/>
    </source>
</evidence>
<feature type="domain" description="CxxC-x17-CxxC" evidence="3">
    <location>
        <begin position="453"/>
        <end position="488"/>
    </location>
</feature>
<evidence type="ECO:0000256" key="1">
    <source>
        <dbReference type="SAM" id="MobiDB-lite"/>
    </source>
</evidence>
<comment type="caution">
    <text evidence="4">The sequence shown here is derived from an EMBL/GenBank/DDBJ whole genome shotgun (WGS) entry which is preliminary data.</text>
</comment>
<dbReference type="InterPro" id="IPR027417">
    <property type="entry name" value="P-loop_NTPase"/>
</dbReference>
<gene>
    <name evidence="4" type="ORF">COV84_03220</name>
</gene>
<protein>
    <submittedName>
        <fullName evidence="4">Uncharacterized protein</fullName>
    </submittedName>
</protein>
<feature type="compositionally biased region" description="Basic and acidic residues" evidence="1">
    <location>
        <begin position="535"/>
        <end position="575"/>
    </location>
</feature>
<feature type="region of interest" description="Disordered" evidence="1">
    <location>
        <begin position="493"/>
        <end position="516"/>
    </location>
</feature>
<evidence type="ECO:0000313" key="4">
    <source>
        <dbReference type="EMBL" id="PIQ75076.1"/>
    </source>
</evidence>
<evidence type="ECO:0000313" key="5">
    <source>
        <dbReference type="Proteomes" id="UP000229317"/>
    </source>
</evidence>
<dbReference type="PANTHER" id="PTHR30121">
    <property type="entry name" value="UNCHARACTERIZED PROTEIN YJGR-RELATED"/>
    <property type="match status" value="1"/>
</dbReference>
<dbReference type="Pfam" id="PF10412">
    <property type="entry name" value="TrwB_AAD_bind"/>
    <property type="match status" value="1"/>
</dbReference>